<reference evidence="3" key="1">
    <citation type="journal article" date="2019" name="Int. J. Syst. Evol. Microbiol.">
        <title>The Global Catalogue of Microorganisms (GCM) 10K type strain sequencing project: providing services to taxonomists for standard genome sequencing and annotation.</title>
        <authorList>
            <consortium name="The Broad Institute Genomics Platform"/>
            <consortium name="The Broad Institute Genome Sequencing Center for Infectious Disease"/>
            <person name="Wu L."/>
            <person name="Ma J."/>
        </authorList>
    </citation>
    <scope>NUCLEOTIDE SEQUENCE [LARGE SCALE GENOMIC DNA]</scope>
    <source>
        <strain evidence="3">SYNS20</strain>
    </source>
</reference>
<evidence type="ECO:0000256" key="1">
    <source>
        <dbReference type="PROSITE-ProRule" id="PRU00339"/>
    </source>
</evidence>
<accession>A0ABW2JVR6</accession>
<name>A0ABW2JVR6_9ACTN</name>
<dbReference type="Proteomes" id="UP001596523">
    <property type="component" value="Unassembled WGS sequence"/>
</dbReference>
<evidence type="ECO:0000313" key="3">
    <source>
        <dbReference type="Proteomes" id="UP001596523"/>
    </source>
</evidence>
<comment type="caution">
    <text evidence="2">The sequence shown here is derived from an EMBL/GenBank/DDBJ whole genome shotgun (WGS) entry which is preliminary data.</text>
</comment>
<dbReference type="SMART" id="SM00028">
    <property type="entry name" value="TPR"/>
    <property type="match status" value="5"/>
</dbReference>
<keyword evidence="1" id="KW-0802">TPR repeat</keyword>
<evidence type="ECO:0000313" key="2">
    <source>
        <dbReference type="EMBL" id="MFC7309872.1"/>
    </source>
</evidence>
<dbReference type="Gene3D" id="1.25.40.10">
    <property type="entry name" value="Tetratricopeptide repeat domain"/>
    <property type="match status" value="3"/>
</dbReference>
<feature type="repeat" description="TPR" evidence="1">
    <location>
        <begin position="382"/>
        <end position="415"/>
    </location>
</feature>
<organism evidence="2 3">
    <name type="scientific">Streptomyces monticola</name>
    <dbReference type="NCBI Taxonomy" id="2666263"/>
    <lineage>
        <taxon>Bacteria</taxon>
        <taxon>Bacillati</taxon>
        <taxon>Actinomycetota</taxon>
        <taxon>Actinomycetes</taxon>
        <taxon>Kitasatosporales</taxon>
        <taxon>Streptomycetaceae</taxon>
        <taxon>Streptomyces</taxon>
    </lineage>
</organism>
<dbReference type="Pfam" id="PF13432">
    <property type="entry name" value="TPR_16"/>
    <property type="match status" value="3"/>
</dbReference>
<keyword evidence="3" id="KW-1185">Reference proteome</keyword>
<dbReference type="SUPFAM" id="SSF48452">
    <property type="entry name" value="TPR-like"/>
    <property type="match status" value="1"/>
</dbReference>
<dbReference type="RefSeq" id="WP_381839323.1">
    <property type="nucleotide sequence ID" value="NZ_JBHTCF010000025.1"/>
</dbReference>
<proteinExistence type="predicted"/>
<dbReference type="EMBL" id="JBHTCF010000025">
    <property type="protein sequence ID" value="MFC7309872.1"/>
    <property type="molecule type" value="Genomic_DNA"/>
</dbReference>
<dbReference type="InterPro" id="IPR011990">
    <property type="entry name" value="TPR-like_helical_dom_sf"/>
</dbReference>
<dbReference type="InterPro" id="IPR019734">
    <property type="entry name" value="TPR_rpt"/>
</dbReference>
<dbReference type="PROSITE" id="PS50005">
    <property type="entry name" value="TPR"/>
    <property type="match status" value="1"/>
</dbReference>
<protein>
    <submittedName>
        <fullName evidence="2">Tetratricopeptide repeat protein</fullName>
    </submittedName>
</protein>
<sequence>MKLLIRTAVAALAVAGIGSWLLTLGPGEPPPPAPPAAVAPASAPDLPQLLDARQKWLRAHPDDDRSWAVLGSAYVEQARRGADPSYYPKAQAALERSLKLRPEGNVDALVGMGALANARHDFAAARDWGERARRAAPARWPAYPVLVDAYTQLGDYPAARDALQRLLDLRPGLPAFTRAGYELEMRGRGDEAADALHRALDDATSRSDRAFCLHRLGELAWERGEVRGALRSYEDALRADAKAHQALAGRAKARAALGDTRAALADYEQLTERVPLPEYVLARGELLQSLGREREAGEQYEVLRAEIALFAENGATDDLTLGLFEADHGSPERAVRQLRGEWKRRQSVLVADALGWALHRAGRSQEGLTYARRASELGWERAEFAYHRGEIERAVGLHDEARTHLRQALRLNPHFSPLQAPAARKALGGDGV</sequence>
<gene>
    <name evidence="2" type="ORF">ACFQVC_37360</name>
</gene>
<dbReference type="PANTHER" id="PTHR12558:SF13">
    <property type="entry name" value="CELL DIVISION CYCLE PROTEIN 27 HOMOLOG"/>
    <property type="match status" value="1"/>
</dbReference>
<dbReference type="PANTHER" id="PTHR12558">
    <property type="entry name" value="CELL DIVISION CYCLE 16,23,27"/>
    <property type="match status" value="1"/>
</dbReference>